<evidence type="ECO:0000256" key="1">
    <source>
        <dbReference type="ARBA" id="ARBA00023125"/>
    </source>
</evidence>
<evidence type="ECO:0000259" key="2">
    <source>
        <dbReference type="PROSITE" id="PS50995"/>
    </source>
</evidence>
<dbReference type="SUPFAM" id="SSF46785">
    <property type="entry name" value="Winged helix' DNA-binding domain"/>
    <property type="match status" value="1"/>
</dbReference>
<dbReference type="InterPro" id="IPR036390">
    <property type="entry name" value="WH_DNA-bd_sf"/>
</dbReference>
<feature type="domain" description="HTH marR-type" evidence="2">
    <location>
        <begin position="1"/>
        <end position="135"/>
    </location>
</feature>
<evidence type="ECO:0000313" key="3">
    <source>
        <dbReference type="EMBL" id="MFC7370634.1"/>
    </source>
</evidence>
<accession>A0ABW2NMV0</accession>
<evidence type="ECO:0000313" key="4">
    <source>
        <dbReference type="Proteomes" id="UP001596549"/>
    </source>
</evidence>
<dbReference type="PANTHER" id="PTHR33164">
    <property type="entry name" value="TRANSCRIPTIONAL REGULATOR, MARR FAMILY"/>
    <property type="match status" value="1"/>
</dbReference>
<keyword evidence="4" id="KW-1185">Reference proteome</keyword>
<organism evidence="3 4">
    <name type="scientific">Fictibacillus iocasae</name>
    <dbReference type="NCBI Taxonomy" id="2715437"/>
    <lineage>
        <taxon>Bacteria</taxon>
        <taxon>Bacillati</taxon>
        <taxon>Bacillota</taxon>
        <taxon>Bacilli</taxon>
        <taxon>Bacillales</taxon>
        <taxon>Fictibacillaceae</taxon>
        <taxon>Fictibacillus</taxon>
    </lineage>
</organism>
<dbReference type="Proteomes" id="UP001596549">
    <property type="component" value="Unassembled WGS sequence"/>
</dbReference>
<dbReference type="SMART" id="SM00347">
    <property type="entry name" value="HTH_MARR"/>
    <property type="match status" value="1"/>
</dbReference>
<dbReference type="PRINTS" id="PR00598">
    <property type="entry name" value="HTHMARR"/>
</dbReference>
<protein>
    <submittedName>
        <fullName evidence="3">MarR family winged helix-turn-helix transcriptional regulator</fullName>
    </submittedName>
</protein>
<dbReference type="InterPro" id="IPR036388">
    <property type="entry name" value="WH-like_DNA-bd_sf"/>
</dbReference>
<keyword evidence="1" id="KW-0238">DNA-binding</keyword>
<dbReference type="Gene3D" id="1.10.10.10">
    <property type="entry name" value="Winged helix-like DNA-binding domain superfamily/Winged helix DNA-binding domain"/>
    <property type="match status" value="1"/>
</dbReference>
<dbReference type="PROSITE" id="PS50995">
    <property type="entry name" value="HTH_MARR_2"/>
    <property type="match status" value="1"/>
</dbReference>
<dbReference type="Pfam" id="PF01047">
    <property type="entry name" value="MarR"/>
    <property type="match status" value="1"/>
</dbReference>
<comment type="caution">
    <text evidence="3">The sequence shown here is derived from an EMBL/GenBank/DDBJ whole genome shotgun (WGS) entry which is preliminary data.</text>
</comment>
<dbReference type="InterPro" id="IPR039422">
    <property type="entry name" value="MarR/SlyA-like"/>
</dbReference>
<dbReference type="EMBL" id="JBHTCP010000004">
    <property type="protein sequence ID" value="MFC7370634.1"/>
    <property type="molecule type" value="Genomic_DNA"/>
</dbReference>
<reference evidence="4" key="1">
    <citation type="journal article" date="2019" name="Int. J. Syst. Evol. Microbiol.">
        <title>The Global Catalogue of Microorganisms (GCM) 10K type strain sequencing project: providing services to taxonomists for standard genome sequencing and annotation.</title>
        <authorList>
            <consortium name="The Broad Institute Genomics Platform"/>
            <consortium name="The Broad Institute Genome Sequencing Center for Infectious Disease"/>
            <person name="Wu L."/>
            <person name="Ma J."/>
        </authorList>
    </citation>
    <scope>NUCLEOTIDE SEQUENCE [LARGE SCALE GENOMIC DNA]</scope>
    <source>
        <strain evidence="4">NBRC 106396</strain>
    </source>
</reference>
<name>A0ABW2NMV0_9BACL</name>
<sequence>MAGLHILIEKLLQDYQKLLKEELKKSGRELTPVQYKILYEVFFHEGLSIKECAARLATDLTTFSRQVQSLEKSGLMKRQTNKSDKRIVQLYLTANGTDTVDRMTVNINDRLIEKLSDLNDFEEETIVRSIAHLSKKMRVT</sequence>
<dbReference type="RefSeq" id="WP_379746293.1">
    <property type="nucleotide sequence ID" value="NZ_JBHTCP010000004.1"/>
</dbReference>
<gene>
    <name evidence="3" type="ORF">ACFQPF_02975</name>
</gene>
<dbReference type="PANTHER" id="PTHR33164:SF57">
    <property type="entry name" value="MARR-FAMILY TRANSCRIPTIONAL REGULATOR"/>
    <property type="match status" value="1"/>
</dbReference>
<proteinExistence type="predicted"/>
<dbReference type="InterPro" id="IPR000835">
    <property type="entry name" value="HTH_MarR-typ"/>
</dbReference>